<proteinExistence type="predicted"/>
<dbReference type="WBParaSite" id="ES5_v2.g12041.t1">
    <property type="protein sequence ID" value="ES5_v2.g12041.t1"/>
    <property type="gene ID" value="ES5_v2.g12041"/>
</dbReference>
<accession>A0AC34F4P2</accession>
<sequence length="506" mass="58859">MDYSTFENDKAVLVYGHDVLTIFSPSNRLNYTDSKKFIEDIPKLFKNVKAVIMNVFDHKPVGFKTNIEFCEAAKAKLNSLNIQNYFYSVKASGAMLCMIMANITVKFNETVLITFSRENTVAINEYEFTENGYKLIDEKNFTVDLKENPRIIRDKIIGSSNPKKMILMSDNVTKNAYLKYLRIAMKSKKLFVFEQLISFQNEKYIEESSKWLLDKSFIKWHITPTCSRNFVLATDFGAKLFPLNSPHGNEYLPFRKSVYLSKIDGKEAQLFTDENRISATKLVETFLMEQRCHRNKFTFTIDGENFPKIKQELFISSKIMEMPKKLDENVQTKIPIIGFLDNFSVICICKENGGYKFMESWNDFYGKENIISFEEEKPKYFDDALKVYFERTSSVVYDLTKIMSMPSDKIEINNYWGFKITKDSENPILLEFENFDGMKKAASPSFFMAMILKEQLRAIKNEIGEKPPSIGLYIADKFNSDEKSRVEKELQKSCDLLKIECIFVNL</sequence>
<evidence type="ECO:0000313" key="2">
    <source>
        <dbReference type="WBParaSite" id="ES5_v2.g12041.t1"/>
    </source>
</evidence>
<name>A0AC34F4P2_9BILA</name>
<reference evidence="2" key="1">
    <citation type="submission" date="2022-11" db="UniProtKB">
        <authorList>
            <consortium name="WormBaseParasite"/>
        </authorList>
    </citation>
    <scope>IDENTIFICATION</scope>
</reference>
<organism evidence="1 2">
    <name type="scientific">Panagrolaimus sp. ES5</name>
    <dbReference type="NCBI Taxonomy" id="591445"/>
    <lineage>
        <taxon>Eukaryota</taxon>
        <taxon>Metazoa</taxon>
        <taxon>Ecdysozoa</taxon>
        <taxon>Nematoda</taxon>
        <taxon>Chromadorea</taxon>
        <taxon>Rhabditida</taxon>
        <taxon>Tylenchina</taxon>
        <taxon>Panagrolaimomorpha</taxon>
        <taxon>Panagrolaimoidea</taxon>
        <taxon>Panagrolaimidae</taxon>
        <taxon>Panagrolaimus</taxon>
    </lineage>
</organism>
<protein>
    <submittedName>
        <fullName evidence="2">Uncharacterized protein</fullName>
    </submittedName>
</protein>
<evidence type="ECO:0000313" key="1">
    <source>
        <dbReference type="Proteomes" id="UP000887579"/>
    </source>
</evidence>
<dbReference type="Proteomes" id="UP000887579">
    <property type="component" value="Unplaced"/>
</dbReference>